<dbReference type="InterPro" id="IPR032675">
    <property type="entry name" value="LRR_dom_sf"/>
</dbReference>
<feature type="region of interest" description="Disordered" evidence="6">
    <location>
        <begin position="1208"/>
        <end position="1243"/>
    </location>
</feature>
<dbReference type="GO" id="GO:0004499">
    <property type="term" value="F:N,N-dimethylaniline monooxygenase activity"/>
    <property type="evidence" value="ECO:0007669"/>
    <property type="project" value="InterPro"/>
</dbReference>
<dbReference type="InterPro" id="IPR020946">
    <property type="entry name" value="Flavin_mOase-like"/>
</dbReference>
<evidence type="ECO:0000256" key="1">
    <source>
        <dbReference type="ARBA" id="ARBA00009183"/>
    </source>
</evidence>
<name>A0A9W8N115_9AGAR</name>
<feature type="domain" description="Cupin-like" evidence="7">
    <location>
        <begin position="173"/>
        <end position="391"/>
    </location>
</feature>
<dbReference type="Gene3D" id="3.80.10.10">
    <property type="entry name" value="Ribonuclease Inhibitor"/>
    <property type="match status" value="1"/>
</dbReference>
<dbReference type="Pfam" id="PF00743">
    <property type="entry name" value="FMO-like"/>
    <property type="match status" value="1"/>
</dbReference>
<dbReference type="SUPFAM" id="SSF51905">
    <property type="entry name" value="FAD/NAD(P)-binding domain"/>
    <property type="match status" value="2"/>
</dbReference>
<evidence type="ECO:0000313" key="9">
    <source>
        <dbReference type="Proteomes" id="UP001148786"/>
    </source>
</evidence>
<dbReference type="InterPro" id="IPR000960">
    <property type="entry name" value="Flavin_mOase"/>
</dbReference>
<dbReference type="InterPro" id="IPR050346">
    <property type="entry name" value="FMO-like"/>
</dbReference>
<keyword evidence="5" id="KW-0560">Oxidoreductase</keyword>
<dbReference type="InterPro" id="IPR019487">
    <property type="entry name" value="RAM_signalling_pathway_SOG2"/>
</dbReference>
<keyword evidence="3" id="KW-0274">FAD</keyword>
<evidence type="ECO:0000313" key="8">
    <source>
        <dbReference type="EMBL" id="KAJ3516723.1"/>
    </source>
</evidence>
<dbReference type="PANTHER" id="PTHR23023">
    <property type="entry name" value="DIMETHYLANILINE MONOOXYGENASE"/>
    <property type="match status" value="1"/>
</dbReference>
<feature type="compositionally biased region" description="Polar residues" evidence="6">
    <location>
        <begin position="704"/>
        <end position="724"/>
    </location>
</feature>
<dbReference type="SUPFAM" id="SSF52058">
    <property type="entry name" value="L domain-like"/>
    <property type="match status" value="1"/>
</dbReference>
<dbReference type="PRINTS" id="PR00370">
    <property type="entry name" value="FMOXYGENASE"/>
</dbReference>
<feature type="compositionally biased region" description="Polar residues" evidence="6">
    <location>
        <begin position="920"/>
        <end position="929"/>
    </location>
</feature>
<dbReference type="GO" id="GO:0050661">
    <property type="term" value="F:NADP binding"/>
    <property type="evidence" value="ECO:0007669"/>
    <property type="project" value="InterPro"/>
</dbReference>
<comment type="similarity">
    <text evidence="1">Belongs to the FMO family.</text>
</comment>
<dbReference type="InterPro" id="IPR041667">
    <property type="entry name" value="Cupin_8"/>
</dbReference>
<dbReference type="InterPro" id="IPR036188">
    <property type="entry name" value="FAD/NAD-bd_sf"/>
</dbReference>
<comment type="caution">
    <text evidence="8">The sequence shown here is derived from an EMBL/GenBank/DDBJ whole genome shotgun (WGS) entry which is preliminary data.</text>
</comment>
<evidence type="ECO:0000256" key="3">
    <source>
        <dbReference type="ARBA" id="ARBA00022827"/>
    </source>
</evidence>
<feature type="compositionally biased region" description="Polar residues" evidence="6">
    <location>
        <begin position="649"/>
        <end position="662"/>
    </location>
</feature>
<keyword evidence="4" id="KW-0521">NADP</keyword>
<keyword evidence="9" id="KW-1185">Reference proteome</keyword>
<feature type="compositionally biased region" description="Low complexity" evidence="6">
    <location>
        <begin position="1004"/>
        <end position="1013"/>
    </location>
</feature>
<organism evidence="8 9">
    <name type="scientific">Agrocybe chaxingu</name>
    <dbReference type="NCBI Taxonomy" id="84603"/>
    <lineage>
        <taxon>Eukaryota</taxon>
        <taxon>Fungi</taxon>
        <taxon>Dikarya</taxon>
        <taxon>Basidiomycota</taxon>
        <taxon>Agaricomycotina</taxon>
        <taxon>Agaricomycetes</taxon>
        <taxon>Agaricomycetidae</taxon>
        <taxon>Agaricales</taxon>
        <taxon>Agaricineae</taxon>
        <taxon>Strophariaceae</taxon>
        <taxon>Agrocybe</taxon>
    </lineage>
</organism>
<keyword evidence="2" id="KW-0285">Flavoprotein</keyword>
<feature type="region of interest" description="Disordered" evidence="6">
    <location>
        <begin position="626"/>
        <end position="729"/>
    </location>
</feature>
<evidence type="ECO:0000256" key="4">
    <source>
        <dbReference type="ARBA" id="ARBA00022857"/>
    </source>
</evidence>
<protein>
    <recommendedName>
        <fullName evidence="7">Cupin-like domain-containing protein</fullName>
    </recommendedName>
</protein>
<evidence type="ECO:0000256" key="5">
    <source>
        <dbReference type="ARBA" id="ARBA00023002"/>
    </source>
</evidence>
<evidence type="ECO:0000259" key="7">
    <source>
        <dbReference type="Pfam" id="PF13621"/>
    </source>
</evidence>
<dbReference type="Proteomes" id="UP001148786">
    <property type="component" value="Unassembled WGS sequence"/>
</dbReference>
<dbReference type="GO" id="GO:0050660">
    <property type="term" value="F:flavin adenine dinucleotide binding"/>
    <property type="evidence" value="ECO:0007669"/>
    <property type="project" value="InterPro"/>
</dbReference>
<reference evidence="8" key="1">
    <citation type="submission" date="2022-07" db="EMBL/GenBank/DDBJ databases">
        <title>Genome Sequence of Agrocybe chaxingu.</title>
        <authorList>
            <person name="Buettner E."/>
        </authorList>
    </citation>
    <scope>NUCLEOTIDE SEQUENCE</scope>
    <source>
        <strain evidence="8">MP-N11</strain>
    </source>
</reference>
<dbReference type="Pfam" id="PF13621">
    <property type="entry name" value="Cupin_8"/>
    <property type="match status" value="1"/>
</dbReference>
<evidence type="ECO:0000256" key="2">
    <source>
        <dbReference type="ARBA" id="ARBA00022630"/>
    </source>
</evidence>
<feature type="compositionally biased region" description="Polar residues" evidence="6">
    <location>
        <begin position="988"/>
        <end position="1003"/>
    </location>
</feature>
<proteinExistence type="inferred from homology"/>
<dbReference type="Gene3D" id="3.50.50.60">
    <property type="entry name" value="FAD/NAD(P)-binding domain"/>
    <property type="match status" value="1"/>
</dbReference>
<dbReference type="Gene3D" id="2.60.120.650">
    <property type="entry name" value="Cupin"/>
    <property type="match status" value="1"/>
</dbReference>
<sequence length="1740" mass="192781">MEWERDVACGIACESVSDDTLQGCRTLVQIRDAARDISACRREEMWSAWLLDEIKTSHDRMHTAEEHELIIFRKIYTDACIVRALALSLNKCYIEAISSLDHAIIIAGPFGAGRLGLILDLIQRIQAHIPSPSQKIDNAVVAPSYFSATHSLECTIPCLLSPPSFIAFQSSYSRSPFILRNYAADWPALQEHPWKSAAYLRSVAGPGRVVPVEVGSDYRSDDWEQKLMPWDDFLSYLDLEGQPATEGASDVLYLAQHNLMRQFPLLRDDIVVPDYVYASSATLAACPGYNPPSNEEQLLFNTWLGPSGTVSPAHIVVIQSYPGHVHIVCSPGFGPESDHPGGHFPSSTMANTSRIDVFSEDQNGFPGFEKNVVLVSMTATLDPGDMLFFPPEIGPPEVEELAYGGQHRRQEADSIVERLALKSNRICSLPSEFALLSRLRYLNLRHNLFSVFPDVVLCLSHNKLARLPSYLAQFRHLELFQVDRNPIEWPPPAVLESFGDLPDLKNGQDWIRKLQNWLDGEGSKGRDDYDDSGYGERPELENERIQVIQLLAISCTRTGLDPGLTPHARSFSIDSATSLSSILESSYEDNFIKQNGFSSAKTLNHTEASLSGGGLLKPSDFGDVYSATSSQHGHESIPVPDPMHLRTASHASSLRKPQSSSMGGKKSLPDLRSTPKGPAKRMPVVLERKSPFPPSANGKISEDIPTSSTPLRQDSGSSSASFPSTYPEEYQGNTRVLPLVAAERNSYFRRSSTIRTSQPLPKSLKILLECSRSILFAMGQLYQTLEQYVQHGTSNHLTSSFKKILDPANVNMLHLIRSLDRFDDVCQKSTPSPAVCRGLVESCRDTVTVFRKGIGSLNMPTSTESSDDARYVRWLIIEVYATTAELSFAWQTMVPHINTLKPYLYGTVFSQTTSYPLGADTLSSTSRSHPGQLAPSVRLRPIDGLPSGGRVRTSRRHAGSFSSKDVEIGKDLPSSDLLPNMMGGVATHTPTLRTPKRQATATVPTSTPSSSIFPPSPSPLFGYADPSHLRQQSQGSFLEPPLISPSTSQESPGVKPRANKDVLQAIQGTIEVAPTVWDQIEEALSDTVAVNPELRVSLDRARSVTKRLSDDILAMSEGFSSTDKRVLREDAHLFLKTLVQLSNMLKTKGDSHPVPSALRANMVKLTNSTEQFAVLLHVPPVSSYPPRSTSPTSNLKYAPYNASSYPMEDNQLPSSLSRSKSAQPSLTNAKPSYSAPYESPRTTTPLSIKNTSFDYSPPWAKTLLAMKVIIIGAGPSGLVTCKSLLEATDKEFLFDPIVLEQEESIGGTFRYRSYEFSNLVSSKQLTSFSDFRLPLSHPDHLTLDQYVDYLERYIEHFKLEPRIQLECKVVNIRRISHDQHEVSYVRREESRHGERGGWRTTAETIVADYVAVCAGLHVTPSIPSIPGIENILKHRPEGERHVPAVFHSIDYKVRSQLAGRRVMILGTGETGMDLAYEAVKAGAEQVVLCSRAGFLSIPKALNDFEILGFKFASKTPVPIDSLITNLGETAYVSHKAMPYLNRPYRNRPWYLEYVSRYIDPPEDSPPRTDFVVELAPFPSHILPNGRVVFQSSRRKDATRISKMDIRPDTVVYATGYTQQFDYLDEASKYPVPSDADLRSIAKTGDESIGFIGYVRPGVGAIPPLAEMQAFFWISLIKKEVSLPLSPSHYHLLARKEARIQYGVDHSSYMSTLAKDISAAPGLFYLLLQYGPLELKTILID</sequence>
<dbReference type="OrthoDB" id="1394818at2759"/>
<evidence type="ECO:0000256" key="6">
    <source>
        <dbReference type="SAM" id="MobiDB-lite"/>
    </source>
</evidence>
<dbReference type="Pfam" id="PF10428">
    <property type="entry name" value="SOG2"/>
    <property type="match status" value="1"/>
</dbReference>
<feature type="region of interest" description="Disordered" evidence="6">
    <location>
        <begin position="920"/>
        <end position="1056"/>
    </location>
</feature>
<accession>A0A9W8N115</accession>
<gene>
    <name evidence="8" type="ORF">NLJ89_g948</name>
</gene>
<dbReference type="EMBL" id="JANKHO010000044">
    <property type="protein sequence ID" value="KAJ3516723.1"/>
    <property type="molecule type" value="Genomic_DNA"/>
</dbReference>
<feature type="compositionally biased region" description="Polar residues" evidence="6">
    <location>
        <begin position="1211"/>
        <end position="1231"/>
    </location>
</feature>
<dbReference type="SUPFAM" id="SSF51197">
    <property type="entry name" value="Clavaminate synthase-like"/>
    <property type="match status" value="1"/>
</dbReference>